<dbReference type="GO" id="GO:0000160">
    <property type="term" value="P:phosphorelay signal transduction system"/>
    <property type="evidence" value="ECO:0007669"/>
    <property type="project" value="InterPro"/>
</dbReference>
<dbReference type="InterPro" id="IPR011006">
    <property type="entry name" value="CheY-like_superfamily"/>
</dbReference>
<dbReference type="Pfam" id="PF00072">
    <property type="entry name" value="Response_reg"/>
    <property type="match status" value="1"/>
</dbReference>
<evidence type="ECO:0000259" key="2">
    <source>
        <dbReference type="PROSITE" id="PS50110"/>
    </source>
</evidence>
<sequence>MSSSYDASFSVSNTNVNPNVEKKLKALIVNDNRTVTMIQKALVRKFGVEADEVKNGQEAILAHRSGACFDLILIDLDLHVINVRQTIKELRDMQVYGLIVGVTFFGEEEMKPFMDAGLDYYYPMPLTIDAVRHLVEKIKENA</sequence>
<dbReference type="Gene3D" id="3.40.50.2300">
    <property type="match status" value="1"/>
</dbReference>
<reference evidence="4" key="1">
    <citation type="journal article" date="2023" name="Proc. Natl. Acad. Sci. U.S.A.">
        <title>Genomic and structural basis for evolution of tropane alkaloid biosynthesis.</title>
        <authorList>
            <person name="Wanga Y.-J."/>
            <person name="Taina T."/>
            <person name="Yua J.-Y."/>
            <person name="Lia J."/>
            <person name="Xua B."/>
            <person name="Chenc J."/>
            <person name="D'Auriad J.C."/>
            <person name="Huanga J.-P."/>
            <person name="Huanga S.-X."/>
        </authorList>
    </citation>
    <scope>NUCLEOTIDE SEQUENCE [LARGE SCALE GENOMIC DNA]</scope>
    <source>
        <strain evidence="4">cv. KIB-2019</strain>
    </source>
</reference>
<evidence type="ECO:0000313" key="4">
    <source>
        <dbReference type="Proteomes" id="UP001152561"/>
    </source>
</evidence>
<organism evidence="3 4">
    <name type="scientific">Anisodus acutangulus</name>
    <dbReference type="NCBI Taxonomy" id="402998"/>
    <lineage>
        <taxon>Eukaryota</taxon>
        <taxon>Viridiplantae</taxon>
        <taxon>Streptophyta</taxon>
        <taxon>Embryophyta</taxon>
        <taxon>Tracheophyta</taxon>
        <taxon>Spermatophyta</taxon>
        <taxon>Magnoliopsida</taxon>
        <taxon>eudicotyledons</taxon>
        <taxon>Gunneridae</taxon>
        <taxon>Pentapetalae</taxon>
        <taxon>asterids</taxon>
        <taxon>lamiids</taxon>
        <taxon>Solanales</taxon>
        <taxon>Solanaceae</taxon>
        <taxon>Solanoideae</taxon>
        <taxon>Hyoscyameae</taxon>
        <taxon>Anisodus</taxon>
    </lineage>
</organism>
<feature type="modified residue" description="4-aspartylphosphate" evidence="1">
    <location>
        <position position="75"/>
    </location>
</feature>
<dbReference type="InterPro" id="IPR052048">
    <property type="entry name" value="ST_Response_Regulator"/>
</dbReference>
<dbReference type="EMBL" id="JAJAGQ010000011">
    <property type="protein sequence ID" value="KAJ8549274.1"/>
    <property type="molecule type" value="Genomic_DNA"/>
</dbReference>
<proteinExistence type="predicted"/>
<name>A0A9Q1M5R4_9SOLA</name>
<dbReference type="InterPro" id="IPR001789">
    <property type="entry name" value="Sig_transdc_resp-reg_receiver"/>
</dbReference>
<dbReference type="PANTHER" id="PTHR43228:SF1">
    <property type="entry name" value="TWO-COMPONENT RESPONSE REGULATOR ARR22"/>
    <property type="match status" value="1"/>
</dbReference>
<keyword evidence="4" id="KW-1185">Reference proteome</keyword>
<gene>
    <name evidence="3" type="ORF">K7X08_032981</name>
</gene>
<evidence type="ECO:0000256" key="1">
    <source>
        <dbReference type="PROSITE-ProRule" id="PRU00169"/>
    </source>
</evidence>
<dbReference type="SMART" id="SM00448">
    <property type="entry name" value="REC"/>
    <property type="match status" value="1"/>
</dbReference>
<evidence type="ECO:0000313" key="3">
    <source>
        <dbReference type="EMBL" id="KAJ8549274.1"/>
    </source>
</evidence>
<dbReference type="PROSITE" id="PS50110">
    <property type="entry name" value="RESPONSE_REGULATORY"/>
    <property type="match status" value="1"/>
</dbReference>
<dbReference type="OrthoDB" id="21225at2759"/>
<protein>
    <recommendedName>
        <fullName evidence="2">Response regulatory domain-containing protein</fullName>
    </recommendedName>
</protein>
<dbReference type="PANTHER" id="PTHR43228">
    <property type="entry name" value="TWO-COMPONENT RESPONSE REGULATOR"/>
    <property type="match status" value="1"/>
</dbReference>
<dbReference type="SUPFAM" id="SSF52172">
    <property type="entry name" value="CheY-like"/>
    <property type="match status" value="1"/>
</dbReference>
<accession>A0A9Q1M5R4</accession>
<dbReference type="AlphaFoldDB" id="A0A9Q1M5R4"/>
<dbReference type="Proteomes" id="UP001152561">
    <property type="component" value="Unassembled WGS sequence"/>
</dbReference>
<keyword evidence="1" id="KW-0597">Phosphoprotein</keyword>
<feature type="domain" description="Response regulatory" evidence="2">
    <location>
        <begin position="25"/>
        <end position="139"/>
    </location>
</feature>
<comment type="caution">
    <text evidence="3">The sequence shown here is derived from an EMBL/GenBank/DDBJ whole genome shotgun (WGS) entry which is preliminary data.</text>
</comment>